<protein>
    <recommendedName>
        <fullName evidence="3">F-box domain-containing protein</fullName>
    </recommendedName>
</protein>
<sequence>MALPVLPLDVVGVIIENLFKLDPSSVKTCSLVCRAFLPICRRHIFETIAVKDDKGMRKLHRMLSSTPVIASYIHKLDLPFITKYKPDSVSKRLAEITGLRSLSIYNDSYGEEDEPAWNEYPLRRAILHFFCLPSFRVFTLVSVKDFFVADLAPCSNLDYLDLRDLAFTSESPPQIRFPPIKLVKLSVEGMDRSAIAHTWAAKCIDGEPFMDVSALTHLSMEVLSSSDAQAVQDLFLRCPKLLNMHFTAGNWNIGLISLGNILNKSSALRTLMILDLFSIYDSRRGDDPLCGLVDEFERISTENVIKHIKIELSIFSGLDRTQHDKWSRLDKALTRPNRWPKLRQVSLRVKVAEEASKDAHKALEEDFPNFPHTQFQRLSATSSLVFAFSVGLESDNWVDSDFGPESWEH</sequence>
<proteinExistence type="predicted"/>
<accession>A0A9P5ZC88</accession>
<name>A0A9P5ZC88_9AGAR</name>
<dbReference type="SUPFAM" id="SSF52047">
    <property type="entry name" value="RNI-like"/>
    <property type="match status" value="1"/>
</dbReference>
<dbReference type="Proteomes" id="UP000807469">
    <property type="component" value="Unassembled WGS sequence"/>
</dbReference>
<reference evidence="1" key="1">
    <citation type="submission" date="2020-11" db="EMBL/GenBank/DDBJ databases">
        <authorList>
            <consortium name="DOE Joint Genome Institute"/>
            <person name="Ahrendt S."/>
            <person name="Riley R."/>
            <person name="Andreopoulos W."/>
            <person name="Labutti K."/>
            <person name="Pangilinan J."/>
            <person name="Ruiz-Duenas F.J."/>
            <person name="Barrasa J.M."/>
            <person name="Sanchez-Garcia M."/>
            <person name="Camarero S."/>
            <person name="Miyauchi S."/>
            <person name="Serrano A."/>
            <person name="Linde D."/>
            <person name="Babiker R."/>
            <person name="Drula E."/>
            <person name="Ayuso-Fernandez I."/>
            <person name="Pacheco R."/>
            <person name="Padilla G."/>
            <person name="Ferreira P."/>
            <person name="Barriuso J."/>
            <person name="Kellner H."/>
            <person name="Castanera R."/>
            <person name="Alfaro M."/>
            <person name="Ramirez L."/>
            <person name="Pisabarro A.G."/>
            <person name="Kuo A."/>
            <person name="Tritt A."/>
            <person name="Lipzen A."/>
            <person name="He G."/>
            <person name="Yan M."/>
            <person name="Ng V."/>
            <person name="Cullen D."/>
            <person name="Martin F."/>
            <person name="Rosso M.-N."/>
            <person name="Henrissat B."/>
            <person name="Hibbett D."/>
            <person name="Martinez A.T."/>
            <person name="Grigoriev I.V."/>
        </authorList>
    </citation>
    <scope>NUCLEOTIDE SEQUENCE</scope>
    <source>
        <strain evidence="1">CIRM-BRFM 674</strain>
    </source>
</reference>
<evidence type="ECO:0008006" key="3">
    <source>
        <dbReference type="Google" id="ProtNLM"/>
    </source>
</evidence>
<evidence type="ECO:0000313" key="1">
    <source>
        <dbReference type="EMBL" id="KAF9485562.1"/>
    </source>
</evidence>
<dbReference type="EMBL" id="MU155135">
    <property type="protein sequence ID" value="KAF9485562.1"/>
    <property type="molecule type" value="Genomic_DNA"/>
</dbReference>
<dbReference type="InterPro" id="IPR032675">
    <property type="entry name" value="LRR_dom_sf"/>
</dbReference>
<gene>
    <name evidence="1" type="ORF">BDN70DRAFT_988765</name>
</gene>
<organism evidence="1 2">
    <name type="scientific">Pholiota conissans</name>
    <dbReference type="NCBI Taxonomy" id="109636"/>
    <lineage>
        <taxon>Eukaryota</taxon>
        <taxon>Fungi</taxon>
        <taxon>Dikarya</taxon>
        <taxon>Basidiomycota</taxon>
        <taxon>Agaricomycotina</taxon>
        <taxon>Agaricomycetes</taxon>
        <taxon>Agaricomycetidae</taxon>
        <taxon>Agaricales</taxon>
        <taxon>Agaricineae</taxon>
        <taxon>Strophariaceae</taxon>
        <taxon>Pholiota</taxon>
    </lineage>
</organism>
<dbReference type="AlphaFoldDB" id="A0A9P5ZC88"/>
<dbReference type="OrthoDB" id="2788229at2759"/>
<comment type="caution">
    <text evidence="1">The sequence shown here is derived from an EMBL/GenBank/DDBJ whole genome shotgun (WGS) entry which is preliminary data.</text>
</comment>
<keyword evidence="2" id="KW-1185">Reference proteome</keyword>
<evidence type="ECO:0000313" key="2">
    <source>
        <dbReference type="Proteomes" id="UP000807469"/>
    </source>
</evidence>
<dbReference type="Gene3D" id="3.80.10.10">
    <property type="entry name" value="Ribonuclease Inhibitor"/>
    <property type="match status" value="1"/>
</dbReference>